<dbReference type="SMART" id="SM00248">
    <property type="entry name" value="ANK"/>
    <property type="match status" value="9"/>
</dbReference>
<dbReference type="Proteomes" id="UP001370490">
    <property type="component" value="Unassembled WGS sequence"/>
</dbReference>
<protein>
    <submittedName>
        <fullName evidence="2">Ankyrin repeat</fullName>
    </submittedName>
</protein>
<accession>A0AAN8W405</accession>
<dbReference type="SUPFAM" id="SSF48403">
    <property type="entry name" value="Ankyrin repeat"/>
    <property type="match status" value="2"/>
</dbReference>
<evidence type="ECO:0000313" key="3">
    <source>
        <dbReference type="Proteomes" id="UP001370490"/>
    </source>
</evidence>
<feature type="compositionally biased region" description="Basic and acidic residues" evidence="1">
    <location>
        <begin position="339"/>
        <end position="350"/>
    </location>
</feature>
<name>A0AAN8W405_9MAGN</name>
<feature type="region of interest" description="Disordered" evidence="1">
    <location>
        <begin position="339"/>
        <end position="405"/>
    </location>
</feature>
<dbReference type="Gene3D" id="1.25.40.20">
    <property type="entry name" value="Ankyrin repeat-containing domain"/>
    <property type="match status" value="2"/>
</dbReference>
<dbReference type="PANTHER" id="PTHR24121:SF21">
    <property type="entry name" value="ANKYRIN REPEAT FAMILY PROTEIN"/>
    <property type="match status" value="1"/>
</dbReference>
<evidence type="ECO:0000256" key="1">
    <source>
        <dbReference type="SAM" id="MobiDB-lite"/>
    </source>
</evidence>
<keyword evidence="3" id="KW-1185">Reference proteome</keyword>
<dbReference type="EMBL" id="JBAMMX010000004">
    <property type="protein sequence ID" value="KAK6941301.1"/>
    <property type="molecule type" value="Genomic_DNA"/>
</dbReference>
<feature type="compositionally biased region" description="Polar residues" evidence="1">
    <location>
        <begin position="276"/>
        <end position="285"/>
    </location>
</feature>
<feature type="region of interest" description="Disordered" evidence="1">
    <location>
        <begin position="1"/>
        <end position="44"/>
    </location>
</feature>
<proteinExistence type="predicted"/>
<feature type="compositionally biased region" description="Polar residues" evidence="1">
    <location>
        <begin position="643"/>
        <end position="654"/>
    </location>
</feature>
<dbReference type="AlphaFoldDB" id="A0AAN8W405"/>
<gene>
    <name evidence="2" type="ORF">RJ641_026678</name>
</gene>
<dbReference type="InterPro" id="IPR002110">
    <property type="entry name" value="Ankyrin_rpt"/>
</dbReference>
<dbReference type="InterPro" id="IPR036770">
    <property type="entry name" value="Ankyrin_rpt-contain_sf"/>
</dbReference>
<dbReference type="PANTHER" id="PTHR24121">
    <property type="entry name" value="NO MECHANORECEPTOR POTENTIAL C, ISOFORM D-RELATED"/>
    <property type="match status" value="1"/>
</dbReference>
<comment type="caution">
    <text evidence="2">The sequence shown here is derived from an EMBL/GenBank/DDBJ whole genome shotgun (WGS) entry which is preliminary data.</text>
</comment>
<feature type="region of interest" description="Disordered" evidence="1">
    <location>
        <begin position="632"/>
        <end position="654"/>
    </location>
</feature>
<dbReference type="Pfam" id="PF12796">
    <property type="entry name" value="Ank_2"/>
    <property type="match status" value="2"/>
</dbReference>
<organism evidence="2 3">
    <name type="scientific">Dillenia turbinata</name>
    <dbReference type="NCBI Taxonomy" id="194707"/>
    <lineage>
        <taxon>Eukaryota</taxon>
        <taxon>Viridiplantae</taxon>
        <taxon>Streptophyta</taxon>
        <taxon>Embryophyta</taxon>
        <taxon>Tracheophyta</taxon>
        <taxon>Spermatophyta</taxon>
        <taxon>Magnoliopsida</taxon>
        <taxon>eudicotyledons</taxon>
        <taxon>Gunneridae</taxon>
        <taxon>Pentapetalae</taxon>
        <taxon>Dilleniales</taxon>
        <taxon>Dilleniaceae</taxon>
        <taxon>Dillenia</taxon>
    </lineage>
</organism>
<evidence type="ECO:0000313" key="2">
    <source>
        <dbReference type="EMBL" id="KAK6941301.1"/>
    </source>
</evidence>
<sequence length="665" mass="73384">MEDEYSNSNHPKKVLPRTNTLGPNVDSDTDQPESPTPSEKQAKARENLNKYLPLYKAALRGDWETAKAIFDGNESALTAKITIFQENALHLAAGAGHAQFVINMMDRMPVEDLELRDVHGRTALTFAAMAGCTEAARAMVSRNPILTQLMDKNGRAPILHAALIGSKDVLSYLCSVTRNEEPNYPLSGQAGGRLLNNIIAGDYYDVALQLLQEYPALALCREESRVTPLDVLAQRPSAFPSATHLSFWQRLIYSSISLNRRNEENYSQYGGRGDTENPSQNPSTTHANMLLLVVTGYRRMKDLTPNLATRKDESGTTALEVLAQRPIAYAGIKVNQSDRDIDRGYGRGDAENPPESSANWSLMEDEDSNSKDPKKVVRRTNTLGPNVDSDPDQPESPTTSSERQAKAKENLNKYLPLYKAALRGDWETAKAIFDGDESALTAKITFFEENALHLAAGAGHAQFVINMMDRIPVDDLELYLELRDVHGRTALTFAAMAGCTEAARAMLSRNPRLTQLMDKNGRAPILDAALIGSKDVLSYLCSVTHNEEPNYPLRGEAGGRLLNNIIASDHYDVALQLLQKYPELALCRDESRVTPLDVLAQRPSAFPSAAHLSFLQRLIYSSISLNHRNEEDYSQYSGKGDTENPSQNPDTTHANMLLLVVTGNP</sequence>
<feature type="region of interest" description="Disordered" evidence="1">
    <location>
        <begin position="266"/>
        <end position="285"/>
    </location>
</feature>
<reference evidence="2 3" key="1">
    <citation type="submission" date="2023-12" db="EMBL/GenBank/DDBJ databases">
        <title>A high-quality genome assembly for Dillenia turbinata (Dilleniales).</title>
        <authorList>
            <person name="Chanderbali A."/>
        </authorList>
    </citation>
    <scope>NUCLEOTIDE SEQUENCE [LARGE SCALE GENOMIC DNA]</scope>
    <source>
        <strain evidence="2">LSX21</strain>
        <tissue evidence="2">Leaf</tissue>
    </source>
</reference>